<gene>
    <name evidence="1" type="ORF">N0V89_001762</name>
</gene>
<dbReference type="AlphaFoldDB" id="A0A9W9CDQ6"/>
<evidence type="ECO:0000313" key="1">
    <source>
        <dbReference type="EMBL" id="KAJ4357187.1"/>
    </source>
</evidence>
<evidence type="ECO:0000313" key="2">
    <source>
        <dbReference type="Proteomes" id="UP001140513"/>
    </source>
</evidence>
<proteinExistence type="predicted"/>
<sequence>MQTRPSAKAAMPPMIPPAIAPVLISEGACVELEGEGEDEAVADDDTDEDESVVLVAVVVDNAVLDLEELMEFALRASPSFKMYPS</sequence>
<dbReference type="RefSeq" id="XP_056074046.1">
    <property type="nucleotide sequence ID" value="XM_056210573.1"/>
</dbReference>
<name>A0A9W9CDQ6_9PLEO</name>
<keyword evidence="2" id="KW-1185">Reference proteome</keyword>
<dbReference type="EMBL" id="JAPEUX010000002">
    <property type="protein sequence ID" value="KAJ4357187.1"/>
    <property type="molecule type" value="Genomic_DNA"/>
</dbReference>
<dbReference type="Proteomes" id="UP001140513">
    <property type="component" value="Unassembled WGS sequence"/>
</dbReference>
<organism evidence="1 2">
    <name type="scientific">Didymosphaeria variabile</name>
    <dbReference type="NCBI Taxonomy" id="1932322"/>
    <lineage>
        <taxon>Eukaryota</taxon>
        <taxon>Fungi</taxon>
        <taxon>Dikarya</taxon>
        <taxon>Ascomycota</taxon>
        <taxon>Pezizomycotina</taxon>
        <taxon>Dothideomycetes</taxon>
        <taxon>Pleosporomycetidae</taxon>
        <taxon>Pleosporales</taxon>
        <taxon>Massarineae</taxon>
        <taxon>Didymosphaeriaceae</taxon>
        <taxon>Didymosphaeria</taxon>
    </lineage>
</organism>
<accession>A0A9W9CDQ6</accession>
<comment type="caution">
    <text evidence="1">The sequence shown here is derived from an EMBL/GenBank/DDBJ whole genome shotgun (WGS) entry which is preliminary data.</text>
</comment>
<dbReference type="GeneID" id="80905292"/>
<reference evidence="1" key="1">
    <citation type="submission" date="2022-10" db="EMBL/GenBank/DDBJ databases">
        <title>Tapping the CABI collections for fungal endophytes: first genome assemblies for Collariella, Neodidymelliopsis, Ascochyta clinopodiicola, Didymella pomorum, Didymosphaeria variabile, Neocosmospora piperis and Neocucurbitaria cava.</title>
        <authorList>
            <person name="Hill R."/>
        </authorList>
    </citation>
    <scope>NUCLEOTIDE SEQUENCE</scope>
    <source>
        <strain evidence="1">IMI 356815</strain>
    </source>
</reference>
<protein>
    <submittedName>
        <fullName evidence="1">Uncharacterized protein</fullName>
    </submittedName>
</protein>